<dbReference type="Gene3D" id="1.10.443.10">
    <property type="entry name" value="Intergrase catalytic core"/>
    <property type="match status" value="1"/>
</dbReference>
<dbReference type="GO" id="GO:0003677">
    <property type="term" value="F:DNA binding"/>
    <property type="evidence" value="ECO:0007669"/>
    <property type="project" value="InterPro"/>
</dbReference>
<dbReference type="AlphaFoldDB" id="A0A6I4IXS0"/>
<dbReference type="GO" id="GO:0015074">
    <property type="term" value="P:DNA integration"/>
    <property type="evidence" value="ECO:0007669"/>
    <property type="project" value="InterPro"/>
</dbReference>
<dbReference type="InterPro" id="IPR011010">
    <property type="entry name" value="DNA_brk_join_enz"/>
</dbReference>
<dbReference type="RefSeq" id="WP_157025986.1">
    <property type="nucleotide sequence ID" value="NZ_WQMS01000004.1"/>
</dbReference>
<accession>A0A6I4IXS0</accession>
<keyword evidence="1" id="KW-0233">DNA recombination</keyword>
<protein>
    <recommendedName>
        <fullName evidence="4">Integrase</fullName>
    </recommendedName>
</protein>
<gene>
    <name evidence="2" type="ORF">GON01_03445</name>
</gene>
<reference evidence="2 3" key="1">
    <citation type="submission" date="2019-12" db="EMBL/GenBank/DDBJ databases">
        <authorList>
            <person name="Huq M.A."/>
        </authorList>
    </citation>
    <scope>NUCLEOTIDE SEQUENCE [LARGE SCALE GENOMIC DNA]</scope>
    <source>
        <strain evidence="2 3">MAH-20</strain>
    </source>
</reference>
<dbReference type="InterPro" id="IPR013762">
    <property type="entry name" value="Integrase-like_cat_sf"/>
</dbReference>
<evidence type="ECO:0000313" key="2">
    <source>
        <dbReference type="EMBL" id="MVO76992.1"/>
    </source>
</evidence>
<dbReference type="EMBL" id="WQMS01000004">
    <property type="protein sequence ID" value="MVO76992.1"/>
    <property type="molecule type" value="Genomic_DNA"/>
</dbReference>
<proteinExistence type="predicted"/>
<evidence type="ECO:0000313" key="3">
    <source>
        <dbReference type="Proteomes" id="UP000441389"/>
    </source>
</evidence>
<dbReference type="SUPFAM" id="SSF56349">
    <property type="entry name" value="DNA breaking-rejoining enzymes"/>
    <property type="match status" value="1"/>
</dbReference>
<dbReference type="GO" id="GO:0006310">
    <property type="term" value="P:DNA recombination"/>
    <property type="evidence" value="ECO:0007669"/>
    <property type="project" value="UniProtKB-KW"/>
</dbReference>
<comment type="caution">
    <text evidence="2">The sequence shown here is derived from an EMBL/GenBank/DDBJ whole genome shotgun (WGS) entry which is preliminary data.</text>
</comment>
<dbReference type="Proteomes" id="UP000441389">
    <property type="component" value="Unassembled WGS sequence"/>
</dbReference>
<evidence type="ECO:0008006" key="4">
    <source>
        <dbReference type="Google" id="ProtNLM"/>
    </source>
</evidence>
<evidence type="ECO:0000256" key="1">
    <source>
        <dbReference type="ARBA" id="ARBA00023172"/>
    </source>
</evidence>
<name>A0A6I4IXS0_9SPHN</name>
<keyword evidence="3" id="KW-1185">Reference proteome</keyword>
<sequence>MAKMRELKQMIENGDYLSSEEIAELVQLELRAELERAIAPIFLNPEPARSIRQTRVFAEAYRVARRLNRPTELTEADRAELAEKGFDELEIEFIACDLDRLCAAKNITSAQVAERLEHIDAYPNPTTIEQGRMLILGARAEAHRRAALIEHPVIQDAPDPVQALLAIDPGQLERPATVSAPPVRSSKVPSDALPDCQFITYDSRRFSSVIEDLVAELKLEGQWSGDCRQQRAIQRRFAWITGDRPLGTYNHLDVSAFKRGLLRLPVSFGRADAEAAMRQSFDAWIETQPAVPAGETRSMKTLNRDLSTMSTVAKHLAQSAWKPKVPNTLVLDFAGAMVRIKDDGKVLRPPWKRAHMEVLFSSPLYLGGGGAKQRLKQFSNLQVWHDAAYFGPLLWYYHQACREEICGLRADEVNIDHDVPHFIIKDNDIRGRDGELAGEKRVARRRALPLHPELIRLGFLDYVRAIRKEGHAALFPELYLHSAKRGGAQFYGRAWVHLFHYIADRIPVPVNEAGKGPDIHSIRSLGSSFYEVDGVNEIIRADIMGHARSGTNAKHYSKRIETEGLDVVLAERLNFLMKYVPVLTENVPARPVRLLPLQDRSRVGTGRHRKVRSDAGASRSV</sequence>
<organism evidence="2 3">
    <name type="scientific">Sphingomonas horti</name>
    <dbReference type="NCBI Taxonomy" id="2682842"/>
    <lineage>
        <taxon>Bacteria</taxon>
        <taxon>Pseudomonadati</taxon>
        <taxon>Pseudomonadota</taxon>
        <taxon>Alphaproteobacteria</taxon>
        <taxon>Sphingomonadales</taxon>
        <taxon>Sphingomonadaceae</taxon>
        <taxon>Sphingomonas</taxon>
    </lineage>
</organism>